<dbReference type="InterPro" id="IPR050662">
    <property type="entry name" value="Sec-metab_biosynth-thioest"/>
</dbReference>
<reference evidence="2 3" key="1">
    <citation type="submission" date="2017-03" db="EMBL/GenBank/DDBJ databases">
        <title>Genome sequence of Geothermobacter sp. EPR-M, Deep-Sea Iron Reducer.</title>
        <authorList>
            <person name="Tully B."/>
            <person name="Savalia P."/>
            <person name="Abuyen K."/>
            <person name="Baughan C."/>
            <person name="Romero E."/>
            <person name="Ronkowski C."/>
            <person name="Torres B."/>
            <person name="Tremblay J."/>
            <person name="Trujillo A."/>
            <person name="Tyler M."/>
            <person name="Perez-Rodriguez I."/>
            <person name="Amend J."/>
        </authorList>
    </citation>
    <scope>NUCLEOTIDE SEQUENCE [LARGE SCALE GENOMIC DNA]</scope>
    <source>
        <strain evidence="2 3">EPR-M</strain>
    </source>
</reference>
<accession>A0A1X0Y699</accession>
<dbReference type="InterPro" id="IPR036866">
    <property type="entry name" value="RibonucZ/Hydroxyglut_hydro"/>
</dbReference>
<sequence length="315" mass="35569">MTAIVQHTFDTPYPVGEVHCYSAELNGELTLFDTGPPFPEVKAALREQLDLPRLRQVFCTHCHVDHYGLAAWLEEEYGATIYVPYRDALKIKRHAERLPAIGELLYQSGFSRDYIESYRSIMEDGTVFPRFPRRMEVVEESDLPERLGFEVLPCPGHSQSDLIYATDSWAVTGDVLLEGIFQSPLFDVDLETGERFNNYQAYCCSLANLGRLRGRRICPGHRRTVASVDGVILFYIGKLLERTARVLPQLGEGNLAEIVQRLFGEMVSSPFHLYLKASEVAFMQDFLADPGRLKTALQGIGLFAPLEDAFARVVK</sequence>
<feature type="domain" description="Metallo-beta-lactamase" evidence="1">
    <location>
        <begin position="17"/>
        <end position="221"/>
    </location>
</feature>
<organism evidence="2 3">
    <name type="scientific">Geothermobacter hydrogeniphilus</name>
    <dbReference type="NCBI Taxonomy" id="1969733"/>
    <lineage>
        <taxon>Bacteria</taxon>
        <taxon>Pseudomonadati</taxon>
        <taxon>Thermodesulfobacteriota</taxon>
        <taxon>Desulfuromonadia</taxon>
        <taxon>Desulfuromonadales</taxon>
        <taxon>Geothermobacteraceae</taxon>
        <taxon>Geothermobacter</taxon>
    </lineage>
</organism>
<dbReference type="Pfam" id="PF00753">
    <property type="entry name" value="Lactamase_B"/>
    <property type="match status" value="1"/>
</dbReference>
<comment type="caution">
    <text evidence="2">The sequence shown here is derived from an EMBL/GenBank/DDBJ whole genome shotgun (WGS) entry which is preliminary data.</text>
</comment>
<proteinExistence type="predicted"/>
<evidence type="ECO:0000313" key="2">
    <source>
        <dbReference type="EMBL" id="ORJ60675.1"/>
    </source>
</evidence>
<dbReference type="RefSeq" id="WP_085010157.1">
    <property type="nucleotide sequence ID" value="NZ_NAAD01000007.1"/>
</dbReference>
<evidence type="ECO:0000313" key="3">
    <source>
        <dbReference type="Proteomes" id="UP000193136"/>
    </source>
</evidence>
<dbReference type="PANTHER" id="PTHR23131">
    <property type="entry name" value="ENDORIBONUCLEASE LACTB2"/>
    <property type="match status" value="1"/>
</dbReference>
<protein>
    <recommendedName>
        <fullName evidence="1">Metallo-beta-lactamase domain-containing protein</fullName>
    </recommendedName>
</protein>
<evidence type="ECO:0000259" key="1">
    <source>
        <dbReference type="SMART" id="SM00849"/>
    </source>
</evidence>
<dbReference type="SMART" id="SM00849">
    <property type="entry name" value="Lactamase_B"/>
    <property type="match status" value="1"/>
</dbReference>
<dbReference type="STRING" id="1969733.B5V00_07530"/>
<dbReference type="InterPro" id="IPR001279">
    <property type="entry name" value="Metallo-B-lactamas"/>
</dbReference>
<dbReference type="Gene3D" id="3.60.15.10">
    <property type="entry name" value="Ribonuclease Z/Hydroxyacylglutathione hydrolase-like"/>
    <property type="match status" value="1"/>
</dbReference>
<dbReference type="SUPFAM" id="SSF56281">
    <property type="entry name" value="Metallo-hydrolase/oxidoreductase"/>
    <property type="match status" value="1"/>
</dbReference>
<dbReference type="Proteomes" id="UP000193136">
    <property type="component" value="Unassembled WGS sequence"/>
</dbReference>
<keyword evidence="3" id="KW-1185">Reference proteome</keyword>
<dbReference type="EMBL" id="NAAD01000007">
    <property type="protein sequence ID" value="ORJ60675.1"/>
    <property type="molecule type" value="Genomic_DNA"/>
</dbReference>
<name>A0A1X0Y699_9BACT</name>
<dbReference type="AlphaFoldDB" id="A0A1X0Y699"/>
<gene>
    <name evidence="2" type="ORF">B5V00_07530</name>
</gene>
<dbReference type="OrthoDB" id="9802248at2"/>